<feature type="transmembrane region" description="Helical" evidence="1">
    <location>
        <begin position="62"/>
        <end position="89"/>
    </location>
</feature>
<organism evidence="2 3">
    <name type="scientific">Luteolibacter yonseiensis</name>
    <dbReference type="NCBI Taxonomy" id="1144680"/>
    <lineage>
        <taxon>Bacteria</taxon>
        <taxon>Pseudomonadati</taxon>
        <taxon>Verrucomicrobiota</taxon>
        <taxon>Verrucomicrobiia</taxon>
        <taxon>Verrucomicrobiales</taxon>
        <taxon>Verrucomicrobiaceae</taxon>
        <taxon>Luteolibacter</taxon>
    </lineage>
</organism>
<protein>
    <submittedName>
        <fullName evidence="2">Uncharacterized protein</fullName>
    </submittedName>
</protein>
<keyword evidence="1" id="KW-0472">Membrane</keyword>
<comment type="caution">
    <text evidence="2">The sequence shown here is derived from an EMBL/GenBank/DDBJ whole genome shotgun (WGS) entry which is preliminary data.</text>
</comment>
<keyword evidence="3" id="KW-1185">Reference proteome</keyword>
<proteinExistence type="predicted"/>
<dbReference type="Proteomes" id="UP000600139">
    <property type="component" value="Unassembled WGS sequence"/>
</dbReference>
<name>A0A934R0T6_9BACT</name>
<accession>A0A934R0T6</accession>
<sequence>MSFLPGLAFSVFYCMCIFGRHRQAWHQRVWKLSIWWSGIWLGCFVLGFVIPLASFGGPLTSLMYVALIPAGWSEACGINPFLAVGLHLLAWGCSRDASSNEILVAYDPCEKETDPR</sequence>
<feature type="transmembrane region" description="Helical" evidence="1">
    <location>
        <begin position="6"/>
        <end position="22"/>
    </location>
</feature>
<reference evidence="2" key="1">
    <citation type="submission" date="2021-01" db="EMBL/GenBank/DDBJ databases">
        <title>Modified the classification status of verrucomicrobia.</title>
        <authorList>
            <person name="Feng X."/>
        </authorList>
    </citation>
    <scope>NUCLEOTIDE SEQUENCE</scope>
    <source>
        <strain evidence="2">JCM 18052</strain>
    </source>
</reference>
<dbReference type="AlphaFoldDB" id="A0A934R0T6"/>
<evidence type="ECO:0000313" key="3">
    <source>
        <dbReference type="Proteomes" id="UP000600139"/>
    </source>
</evidence>
<keyword evidence="1" id="KW-1133">Transmembrane helix</keyword>
<evidence type="ECO:0000313" key="2">
    <source>
        <dbReference type="EMBL" id="MBK1814796.1"/>
    </source>
</evidence>
<keyword evidence="1" id="KW-0812">Transmembrane</keyword>
<gene>
    <name evidence="2" type="ORF">JIN84_04170</name>
</gene>
<dbReference type="EMBL" id="JAENIK010000004">
    <property type="protein sequence ID" value="MBK1814796.1"/>
    <property type="molecule type" value="Genomic_DNA"/>
</dbReference>
<feature type="transmembrane region" description="Helical" evidence="1">
    <location>
        <begin position="34"/>
        <end position="56"/>
    </location>
</feature>
<dbReference type="RefSeq" id="WP_200349746.1">
    <property type="nucleotide sequence ID" value="NZ_BAABHZ010000010.1"/>
</dbReference>
<evidence type="ECO:0000256" key="1">
    <source>
        <dbReference type="SAM" id="Phobius"/>
    </source>
</evidence>